<feature type="domain" description="DSBA-like thioredoxin" evidence="2">
    <location>
        <begin position="10"/>
        <end position="200"/>
    </location>
</feature>
<gene>
    <name evidence="3" type="ORF">GCM10009676_09660</name>
</gene>
<evidence type="ECO:0000313" key="4">
    <source>
        <dbReference type="Proteomes" id="UP001500653"/>
    </source>
</evidence>
<reference evidence="4" key="1">
    <citation type="journal article" date="2019" name="Int. J. Syst. Evol. Microbiol.">
        <title>The Global Catalogue of Microorganisms (GCM) 10K type strain sequencing project: providing services to taxonomists for standard genome sequencing and annotation.</title>
        <authorList>
            <consortium name="The Broad Institute Genomics Platform"/>
            <consortium name="The Broad Institute Genome Sequencing Center for Infectious Disease"/>
            <person name="Wu L."/>
            <person name="Ma J."/>
        </authorList>
    </citation>
    <scope>NUCLEOTIDE SEQUENCE [LARGE SCALE GENOMIC DNA]</scope>
    <source>
        <strain evidence="4">JCM 13023</strain>
    </source>
</reference>
<proteinExistence type="inferred from homology"/>
<dbReference type="PANTHER" id="PTHR42943">
    <property type="entry name" value="GLUTATHIONE S-TRANSFERASE KAPPA"/>
    <property type="match status" value="1"/>
</dbReference>
<dbReference type="Pfam" id="PF01323">
    <property type="entry name" value="DSBA"/>
    <property type="match status" value="1"/>
</dbReference>
<protein>
    <recommendedName>
        <fullName evidence="1">2-hydroxychromene-2-carboxylate isomerase</fullName>
        <ecNumber evidence="1">5.99.1.4</ecNumber>
    </recommendedName>
</protein>
<dbReference type="InterPro" id="IPR001853">
    <property type="entry name" value="DSBA-like_thioredoxin_dom"/>
</dbReference>
<dbReference type="EMBL" id="BAAALN010000003">
    <property type="protein sequence ID" value="GAA1229203.1"/>
    <property type="molecule type" value="Genomic_DNA"/>
</dbReference>
<dbReference type="Gene3D" id="3.40.30.10">
    <property type="entry name" value="Glutaredoxin"/>
    <property type="match status" value="1"/>
</dbReference>
<organism evidence="3 4">
    <name type="scientific">Prauserella halophila</name>
    <dbReference type="NCBI Taxonomy" id="185641"/>
    <lineage>
        <taxon>Bacteria</taxon>
        <taxon>Bacillati</taxon>
        <taxon>Actinomycetota</taxon>
        <taxon>Actinomycetes</taxon>
        <taxon>Pseudonocardiales</taxon>
        <taxon>Pseudonocardiaceae</taxon>
        <taxon>Prauserella</taxon>
    </lineage>
</organism>
<evidence type="ECO:0000256" key="1">
    <source>
        <dbReference type="PIRNR" id="PIRNR006386"/>
    </source>
</evidence>
<name>A0ABP4GM08_9PSEU</name>
<dbReference type="RefSeq" id="WP_253862744.1">
    <property type="nucleotide sequence ID" value="NZ_BAAALN010000003.1"/>
</dbReference>
<dbReference type="EC" id="5.99.1.4" evidence="1"/>
<evidence type="ECO:0000313" key="3">
    <source>
        <dbReference type="EMBL" id="GAA1229203.1"/>
    </source>
</evidence>
<keyword evidence="4" id="KW-1185">Reference proteome</keyword>
<dbReference type="PANTHER" id="PTHR42943:SF2">
    <property type="entry name" value="GLUTATHIONE S-TRANSFERASE KAPPA 1"/>
    <property type="match status" value="1"/>
</dbReference>
<dbReference type="InterPro" id="IPR014440">
    <property type="entry name" value="HCCAis_GSTk"/>
</dbReference>
<comment type="similarity">
    <text evidence="1">Belongs to the GST superfamily. NadH family.</text>
</comment>
<keyword evidence="1" id="KW-0413">Isomerase</keyword>
<evidence type="ECO:0000259" key="2">
    <source>
        <dbReference type="Pfam" id="PF01323"/>
    </source>
</evidence>
<dbReference type="SUPFAM" id="SSF52833">
    <property type="entry name" value="Thioredoxin-like"/>
    <property type="match status" value="1"/>
</dbReference>
<accession>A0ABP4GM08</accession>
<sequence>MSTPKRKPRLYFSLRSPFSWMAVRQLEQRVPNADEKIDYIPFFEPDEESARALAQRGGEFHYVHMSKAKHLYILNDTKRLAAKFGYRMQWPVDDDPWWELPHLAWIKAREMGVHREFYRAVTAARWERGENICDTENLRAILVEADLPTDPLLETPSDPDIRAAGVDALMKVYDDDVFGVPYFRWGSQKFWGLDRLDDFLAVFEPALDQGLPAGPSEDPLADVPSAVTAAVGAFDHDTAGGCG</sequence>
<dbReference type="PIRSF" id="PIRSF006386">
    <property type="entry name" value="HCCAis_GSTk"/>
    <property type="match status" value="1"/>
</dbReference>
<dbReference type="Proteomes" id="UP001500653">
    <property type="component" value="Unassembled WGS sequence"/>
</dbReference>
<dbReference type="InterPro" id="IPR036249">
    <property type="entry name" value="Thioredoxin-like_sf"/>
</dbReference>
<comment type="catalytic activity">
    <reaction evidence="1">
        <text>2-hydroxychromene-2-carboxylate = (3E)-4-(2-hydroxyphenyl)-2-oxobut-3-enoate</text>
        <dbReference type="Rhea" id="RHEA:27401"/>
        <dbReference type="ChEBI" id="CHEBI:59350"/>
        <dbReference type="ChEBI" id="CHEBI:59353"/>
        <dbReference type="EC" id="5.99.1.4"/>
    </reaction>
</comment>
<dbReference type="InterPro" id="IPR051924">
    <property type="entry name" value="GST_Kappa/NadH"/>
</dbReference>
<comment type="caution">
    <text evidence="3">The sequence shown here is derived from an EMBL/GenBank/DDBJ whole genome shotgun (WGS) entry which is preliminary data.</text>
</comment>